<dbReference type="Gene3D" id="1.20.1090.10">
    <property type="entry name" value="Dehydroquinate synthase-like - alpha domain"/>
    <property type="match status" value="1"/>
</dbReference>
<dbReference type="InterPro" id="IPR001670">
    <property type="entry name" value="ADH_Fe/GldA"/>
</dbReference>
<dbReference type="RefSeq" id="WP_101519661.1">
    <property type="nucleotide sequence ID" value="NZ_PKLZ01000001.1"/>
</dbReference>
<dbReference type="InterPro" id="IPR018211">
    <property type="entry name" value="ADH_Fe_CS"/>
</dbReference>
<proteinExistence type="inferred from homology"/>
<protein>
    <submittedName>
        <fullName evidence="7">Alcohol dehydrogenase</fullName>
    </submittedName>
</protein>
<gene>
    <name evidence="7" type="ORF">CWI75_01335</name>
</gene>
<organism evidence="7 8">
    <name type="scientific">Kineobactrum sediminis</name>
    <dbReference type="NCBI Taxonomy" id="1905677"/>
    <lineage>
        <taxon>Bacteria</taxon>
        <taxon>Pseudomonadati</taxon>
        <taxon>Pseudomonadota</taxon>
        <taxon>Gammaproteobacteria</taxon>
        <taxon>Cellvibrionales</taxon>
        <taxon>Halieaceae</taxon>
        <taxon>Kineobactrum</taxon>
    </lineage>
</organism>
<keyword evidence="8" id="KW-1185">Reference proteome</keyword>
<dbReference type="PANTHER" id="PTHR11496">
    <property type="entry name" value="ALCOHOL DEHYDROGENASE"/>
    <property type="match status" value="1"/>
</dbReference>
<evidence type="ECO:0000259" key="6">
    <source>
        <dbReference type="Pfam" id="PF25137"/>
    </source>
</evidence>
<dbReference type="InterPro" id="IPR039697">
    <property type="entry name" value="Alcohol_dehydrogenase_Fe"/>
</dbReference>
<evidence type="ECO:0000259" key="5">
    <source>
        <dbReference type="Pfam" id="PF00465"/>
    </source>
</evidence>
<dbReference type="Gene3D" id="3.40.50.1970">
    <property type="match status" value="1"/>
</dbReference>
<dbReference type="InterPro" id="IPR056798">
    <property type="entry name" value="ADH_Fe_C"/>
</dbReference>
<evidence type="ECO:0000313" key="7">
    <source>
        <dbReference type="EMBL" id="PLW84024.1"/>
    </source>
</evidence>
<comment type="caution">
    <text evidence="7">The sequence shown here is derived from an EMBL/GenBank/DDBJ whole genome shotgun (WGS) entry which is preliminary data.</text>
</comment>
<dbReference type="CDD" id="cd08192">
    <property type="entry name" value="MAR-like"/>
    <property type="match status" value="1"/>
</dbReference>
<feature type="domain" description="Alcohol dehydrogenase iron-type/glycerol dehydrogenase GldA" evidence="5">
    <location>
        <begin position="14"/>
        <end position="192"/>
    </location>
</feature>
<dbReference type="AlphaFoldDB" id="A0A2N5Y6J9"/>
<dbReference type="Proteomes" id="UP000234845">
    <property type="component" value="Unassembled WGS sequence"/>
</dbReference>
<comment type="cofactor">
    <cofactor evidence="1">
        <name>Fe cation</name>
        <dbReference type="ChEBI" id="CHEBI:24875"/>
    </cofactor>
</comment>
<dbReference type="GO" id="GO:0046872">
    <property type="term" value="F:metal ion binding"/>
    <property type="evidence" value="ECO:0007669"/>
    <property type="project" value="InterPro"/>
</dbReference>
<dbReference type="PROSITE" id="PS00060">
    <property type="entry name" value="ADH_IRON_2"/>
    <property type="match status" value="1"/>
</dbReference>
<evidence type="ECO:0000256" key="1">
    <source>
        <dbReference type="ARBA" id="ARBA00001962"/>
    </source>
</evidence>
<dbReference type="Pfam" id="PF00465">
    <property type="entry name" value="Fe-ADH"/>
    <property type="match status" value="1"/>
</dbReference>
<name>A0A2N5Y6J9_9GAMM</name>
<dbReference type="OrthoDB" id="9815791at2"/>
<feature type="domain" description="Fe-containing alcohol dehydrogenase-like C-terminal" evidence="6">
    <location>
        <begin position="205"/>
        <end position="390"/>
    </location>
</feature>
<keyword evidence="4" id="KW-0520">NAD</keyword>
<evidence type="ECO:0000256" key="3">
    <source>
        <dbReference type="ARBA" id="ARBA00023002"/>
    </source>
</evidence>
<dbReference type="EMBL" id="PKLZ01000001">
    <property type="protein sequence ID" value="PLW84024.1"/>
    <property type="molecule type" value="Genomic_DNA"/>
</dbReference>
<keyword evidence="3" id="KW-0560">Oxidoreductase</keyword>
<evidence type="ECO:0000256" key="2">
    <source>
        <dbReference type="ARBA" id="ARBA00007358"/>
    </source>
</evidence>
<sequence>MAVSTSVVHLTATERVFIGEPAASAIASEADRLGASRVFLMVSRALNTGTEEIDKIRAALGKRVVGTYDGMPPHAPRSAVLAAAEMARQAGADMIVTVGGGSITDAGKIVSLCLKHDLREHDDLEPYHVYVDDHGDVIKPVFEGPDIPVVICPTTLSGGEFNTLSGATDEKIHHKQGYEHPRMAPVSVILDPALTVHTPEWLWLSTGVRSVDHALEALGSLQSNDFYDGQAECALRLLAEGLPRVKRDPGDLEARLKCQVGVWQSMIPIIAGLPMGLSHAIGHILGGTCDVPHGYCSCIMAPAVLAFNEKVNGDRQRRISACFGEPNRPASEVVDEFIRGLGMPRSLSEVGVQRDQLGHIAEYTMLDLWARTNPRPVNGAADVMPVLEMAY</sequence>
<dbReference type="Pfam" id="PF25137">
    <property type="entry name" value="ADH_Fe_C"/>
    <property type="match status" value="1"/>
</dbReference>
<reference evidence="8" key="1">
    <citation type="submission" date="2017-11" db="EMBL/GenBank/DDBJ databases">
        <title>The draft genome sequence of Chromatocurvus sp. F02.</title>
        <authorList>
            <person name="Du Z.-J."/>
            <person name="Chang Y.-Q."/>
        </authorList>
    </citation>
    <scope>NUCLEOTIDE SEQUENCE [LARGE SCALE GENOMIC DNA]</scope>
    <source>
        <strain evidence="8">F02</strain>
    </source>
</reference>
<evidence type="ECO:0000313" key="8">
    <source>
        <dbReference type="Proteomes" id="UP000234845"/>
    </source>
</evidence>
<dbReference type="GO" id="GO:0004022">
    <property type="term" value="F:alcohol dehydrogenase (NAD+) activity"/>
    <property type="evidence" value="ECO:0007669"/>
    <property type="project" value="TreeGrafter"/>
</dbReference>
<dbReference type="SUPFAM" id="SSF56796">
    <property type="entry name" value="Dehydroquinate synthase-like"/>
    <property type="match status" value="1"/>
</dbReference>
<dbReference type="PANTHER" id="PTHR11496:SF102">
    <property type="entry name" value="ALCOHOL DEHYDROGENASE 4"/>
    <property type="match status" value="1"/>
</dbReference>
<evidence type="ECO:0000256" key="4">
    <source>
        <dbReference type="ARBA" id="ARBA00023027"/>
    </source>
</evidence>
<accession>A0A2N5Y6J9</accession>
<comment type="similarity">
    <text evidence="2">Belongs to the iron-containing alcohol dehydrogenase family.</text>
</comment>